<proteinExistence type="predicted"/>
<evidence type="ECO:0000313" key="3">
    <source>
        <dbReference type="EMBL" id="KAL1638846.1"/>
    </source>
</evidence>
<dbReference type="InterPro" id="IPR036188">
    <property type="entry name" value="FAD/NAD-bd_sf"/>
</dbReference>
<organism evidence="3 4">
    <name type="scientific">Diplodia intermedia</name>
    <dbReference type="NCBI Taxonomy" id="856260"/>
    <lineage>
        <taxon>Eukaryota</taxon>
        <taxon>Fungi</taxon>
        <taxon>Dikarya</taxon>
        <taxon>Ascomycota</taxon>
        <taxon>Pezizomycotina</taxon>
        <taxon>Dothideomycetes</taxon>
        <taxon>Dothideomycetes incertae sedis</taxon>
        <taxon>Botryosphaeriales</taxon>
        <taxon>Botryosphaeriaceae</taxon>
        <taxon>Diplodia</taxon>
    </lineage>
</organism>
<dbReference type="PANTHER" id="PTHR13847:SF213">
    <property type="entry name" value="DEPENDENT OXIDOREDUCTASE, PUTATIVE-RELATED"/>
    <property type="match status" value="1"/>
</dbReference>
<evidence type="ECO:0000256" key="1">
    <source>
        <dbReference type="SAM" id="MobiDB-lite"/>
    </source>
</evidence>
<sequence length="548" mass="59758">MGSVISTIRESFKIISAAIKVLLALNADYKELLARASRPPGLPVSGPTQSYWLADPPFPHLVDARSERLPERADVAIIGSGITAAAVARTLLLEAERKDAPLDRVVVLEARQLSSGATGRNGGHIKPSSYSDFAQLKKKFGAERAAAIVRFQRQHLTRIPDLCRADRIHLAECRNVETVDLFLDDASFQKCSSQVDELRHAVPEAEHTISGGEETQKKYHVNSQVVGSISYAAGALWPYRFVSSIWNSLLTQFPTTLSIETSTPVESITSADSDSHPFLLHTPQGVIHARHVVHATNAFASQLIPGLRSKMTGLRAHMSAQRPGQSFPSDPNGERSWGVMYGGGFDYMTQRPGQEGKRGGGGDLMLGGGFLRSLKQGLDQTGVWDDGTVDALTATHLHGVLPTVFAPRHWGPDAPEGRLVQMWSGTICFTADTVPFVGRLDPRLTGRGVKSTSAQPSEQQQKQQQRQRQPEPGEWIAAGYHGDGMIYAWLCGSAVGLMLAGSEDDEHVPERPGLPGGRVDGWLPEELRISYERVERLSLADLTDEFEL</sequence>
<dbReference type="InterPro" id="IPR006076">
    <property type="entry name" value="FAD-dep_OxRdtase"/>
</dbReference>
<dbReference type="Pfam" id="PF01266">
    <property type="entry name" value="DAO"/>
    <property type="match status" value="1"/>
</dbReference>
<evidence type="ECO:0000313" key="4">
    <source>
        <dbReference type="Proteomes" id="UP001521184"/>
    </source>
</evidence>
<accession>A0ABR3THD8</accession>
<dbReference type="EMBL" id="JAKEKT020000073">
    <property type="protein sequence ID" value="KAL1638846.1"/>
    <property type="molecule type" value="Genomic_DNA"/>
</dbReference>
<feature type="region of interest" description="Disordered" evidence="1">
    <location>
        <begin position="445"/>
        <end position="472"/>
    </location>
</feature>
<name>A0ABR3THD8_9PEZI</name>
<gene>
    <name evidence="3" type="ORF">SLS58_008551</name>
</gene>
<dbReference type="Gene3D" id="3.50.50.60">
    <property type="entry name" value="FAD/NAD(P)-binding domain"/>
    <property type="match status" value="1"/>
</dbReference>
<dbReference type="SUPFAM" id="SSF51905">
    <property type="entry name" value="FAD/NAD(P)-binding domain"/>
    <property type="match status" value="1"/>
</dbReference>
<comment type="caution">
    <text evidence="3">The sequence shown here is derived from an EMBL/GenBank/DDBJ whole genome shotgun (WGS) entry which is preliminary data.</text>
</comment>
<dbReference type="Proteomes" id="UP001521184">
    <property type="component" value="Unassembled WGS sequence"/>
</dbReference>
<feature type="domain" description="FAD dependent oxidoreductase" evidence="2">
    <location>
        <begin position="74"/>
        <end position="494"/>
    </location>
</feature>
<evidence type="ECO:0000259" key="2">
    <source>
        <dbReference type="Pfam" id="PF01266"/>
    </source>
</evidence>
<protein>
    <recommendedName>
        <fullName evidence="2">FAD dependent oxidoreductase domain-containing protein</fullName>
    </recommendedName>
</protein>
<keyword evidence="4" id="KW-1185">Reference proteome</keyword>
<reference evidence="3 4" key="1">
    <citation type="journal article" date="2023" name="Plant Dis.">
        <title>First Report of Diplodia intermedia Causing Canker and Dieback Diseases on Apple Trees in Canada.</title>
        <authorList>
            <person name="Ellouze W."/>
            <person name="Ilyukhin E."/>
            <person name="Sulman M."/>
            <person name="Ali S."/>
        </authorList>
    </citation>
    <scope>NUCLEOTIDE SEQUENCE [LARGE SCALE GENOMIC DNA]</scope>
    <source>
        <strain evidence="3 4">M45-28</strain>
    </source>
</reference>
<dbReference type="PANTHER" id="PTHR13847">
    <property type="entry name" value="SARCOSINE DEHYDROGENASE-RELATED"/>
    <property type="match status" value="1"/>
</dbReference>
<dbReference type="Gene3D" id="3.30.9.10">
    <property type="entry name" value="D-Amino Acid Oxidase, subunit A, domain 2"/>
    <property type="match status" value="1"/>
</dbReference>